<protein>
    <submittedName>
        <fullName evidence="2">Hypothetical_protein</fullName>
    </submittedName>
</protein>
<sequence>MTCHFTFSGQFDCDNFKKQFYFSASLSATSSVIRADLTITQNALNQLKLDAQTNNSNIFSQLTVVFSNLSAINSTATPHIQLPSITTQYHSLTHSELAWQISHRAAQNVKNVHTGRTHDLA</sequence>
<comment type="caution">
    <text evidence="1">The sequence shown here is derived from an EMBL/GenBank/DDBJ whole genome shotgun (WGS) entry which is preliminary data.</text>
</comment>
<evidence type="ECO:0000313" key="3">
    <source>
        <dbReference type="Proteomes" id="UP001642409"/>
    </source>
</evidence>
<reference evidence="2 3" key="2">
    <citation type="submission" date="2024-07" db="EMBL/GenBank/DDBJ databases">
        <authorList>
            <person name="Akdeniz Z."/>
        </authorList>
    </citation>
    <scope>NUCLEOTIDE SEQUENCE [LARGE SCALE GENOMIC DNA]</scope>
</reference>
<dbReference type="Proteomes" id="UP001642409">
    <property type="component" value="Unassembled WGS sequence"/>
</dbReference>
<organism evidence="1">
    <name type="scientific">Hexamita inflata</name>
    <dbReference type="NCBI Taxonomy" id="28002"/>
    <lineage>
        <taxon>Eukaryota</taxon>
        <taxon>Metamonada</taxon>
        <taxon>Diplomonadida</taxon>
        <taxon>Hexamitidae</taxon>
        <taxon>Hexamitinae</taxon>
        <taxon>Hexamita</taxon>
    </lineage>
</organism>
<proteinExistence type="predicted"/>
<reference evidence="1" key="1">
    <citation type="submission" date="2023-06" db="EMBL/GenBank/DDBJ databases">
        <authorList>
            <person name="Kurt Z."/>
        </authorList>
    </citation>
    <scope>NUCLEOTIDE SEQUENCE</scope>
</reference>
<evidence type="ECO:0000313" key="1">
    <source>
        <dbReference type="EMBL" id="CAI9933347.1"/>
    </source>
</evidence>
<dbReference type="EMBL" id="CAXDID020000004">
    <property type="protein sequence ID" value="CAL5973763.1"/>
    <property type="molecule type" value="Genomic_DNA"/>
</dbReference>
<dbReference type="EMBL" id="CATOUU010000531">
    <property type="protein sequence ID" value="CAI9933347.1"/>
    <property type="molecule type" value="Genomic_DNA"/>
</dbReference>
<dbReference type="AlphaFoldDB" id="A0AA86PCH1"/>
<gene>
    <name evidence="1" type="ORF">HINF_LOCUS20992</name>
    <name evidence="2" type="ORF">HINF_LOCUS2538</name>
</gene>
<evidence type="ECO:0000313" key="2">
    <source>
        <dbReference type="EMBL" id="CAL5973763.1"/>
    </source>
</evidence>
<accession>A0AA86PCH1</accession>
<name>A0AA86PCH1_9EUKA</name>
<keyword evidence="3" id="KW-1185">Reference proteome</keyword>